<proteinExistence type="predicted"/>
<dbReference type="EMBL" id="JAKOGI010000108">
    <property type="protein sequence ID" value="KAJ8444073.1"/>
    <property type="molecule type" value="Genomic_DNA"/>
</dbReference>
<keyword evidence="2" id="KW-1185">Reference proteome</keyword>
<comment type="caution">
    <text evidence="1">The sequence shown here is derived from an EMBL/GenBank/DDBJ whole genome shotgun (WGS) entry which is preliminary data.</text>
</comment>
<accession>A0A9Q1QIQ2</accession>
<protein>
    <submittedName>
        <fullName evidence="1">Uncharacterized protein</fullName>
    </submittedName>
</protein>
<name>A0A9Q1QIQ2_9CARY</name>
<evidence type="ECO:0000313" key="1">
    <source>
        <dbReference type="EMBL" id="KAJ8444073.1"/>
    </source>
</evidence>
<evidence type="ECO:0000313" key="2">
    <source>
        <dbReference type="Proteomes" id="UP001153076"/>
    </source>
</evidence>
<sequence>MLRRCDKFKNWIKNNSFIVYGHKFTWVKENNEATQKCARLDRALCNVESRTQFHEGSHLLYNYADPLPLLISTCGFAQLLRSPNPFRFQVVWTTHEGFGKKSRVEAIRDGNRNTRYFHMNTVIHWKFNLIEVLQYDEGEWVTVPNETKLKHFGCRNLKLRLFEVEIAILNIFTRAPSYARKSPSIFIGGDGFGKENPLSPMGTSHAAQIIRRPLDSNDESLEWSLRMLLEPNKIWARVLAFKYCGGGNLLHSYTPHPKSRHSNAWRGLWEQRRHIETNAGMALGNRHLTRFWLNHWAQPSPLLIFATQYVPLFELEKLVYEYWDERGVWKWDAFFDFLPHPMLSASFKKNL</sequence>
<reference evidence="1" key="1">
    <citation type="submission" date="2022-04" db="EMBL/GenBank/DDBJ databases">
        <title>Carnegiea gigantea Genome sequencing and assembly v2.</title>
        <authorList>
            <person name="Copetti D."/>
            <person name="Sanderson M.J."/>
            <person name="Burquez A."/>
            <person name="Wojciechowski M.F."/>
        </authorList>
    </citation>
    <scope>NUCLEOTIDE SEQUENCE</scope>
    <source>
        <strain evidence="1">SGP5-SGP5p</strain>
        <tissue evidence="1">Aerial part</tissue>
    </source>
</reference>
<dbReference type="Proteomes" id="UP001153076">
    <property type="component" value="Unassembled WGS sequence"/>
</dbReference>
<organism evidence="1 2">
    <name type="scientific">Carnegiea gigantea</name>
    <dbReference type="NCBI Taxonomy" id="171969"/>
    <lineage>
        <taxon>Eukaryota</taxon>
        <taxon>Viridiplantae</taxon>
        <taxon>Streptophyta</taxon>
        <taxon>Embryophyta</taxon>
        <taxon>Tracheophyta</taxon>
        <taxon>Spermatophyta</taxon>
        <taxon>Magnoliopsida</taxon>
        <taxon>eudicotyledons</taxon>
        <taxon>Gunneridae</taxon>
        <taxon>Pentapetalae</taxon>
        <taxon>Caryophyllales</taxon>
        <taxon>Cactineae</taxon>
        <taxon>Cactaceae</taxon>
        <taxon>Cactoideae</taxon>
        <taxon>Echinocereeae</taxon>
        <taxon>Carnegiea</taxon>
    </lineage>
</organism>
<dbReference type="AlphaFoldDB" id="A0A9Q1QIQ2"/>
<gene>
    <name evidence="1" type="ORF">Cgig2_030930</name>
</gene>
<dbReference type="PANTHER" id="PTHR33710">
    <property type="entry name" value="BNAC02G09200D PROTEIN"/>
    <property type="match status" value="1"/>
</dbReference>
<dbReference type="PANTHER" id="PTHR33710:SF64">
    <property type="entry name" value="ENDONUCLEASE_EXONUCLEASE_PHOSPHATASE DOMAIN-CONTAINING PROTEIN"/>
    <property type="match status" value="1"/>
</dbReference>